<feature type="domain" description="Orotidine 5'-phosphate decarboxylase" evidence="11">
    <location>
        <begin position="12"/>
        <end position="235"/>
    </location>
</feature>
<evidence type="ECO:0000256" key="10">
    <source>
        <dbReference type="PIRSR" id="PIRSR614732-2"/>
    </source>
</evidence>
<evidence type="ECO:0000313" key="12">
    <source>
        <dbReference type="EMBL" id="QED29225.1"/>
    </source>
</evidence>
<dbReference type="Pfam" id="PF00215">
    <property type="entry name" value="OMPdecase"/>
    <property type="match status" value="1"/>
</dbReference>
<reference evidence="12 13" key="1">
    <citation type="submission" date="2019-08" db="EMBL/GenBank/DDBJ databases">
        <authorList>
            <person name="Liang Q."/>
        </authorList>
    </citation>
    <scope>NUCLEOTIDE SEQUENCE [LARGE SCALE GENOMIC DNA]</scope>
    <source>
        <strain evidence="12 13">V1718</strain>
    </source>
</reference>
<sequence>MDERQAILLKKHAIVALDLDSEAGALELAAKIKGHVDKVKVGSHLFTQTGPRILDDLHKLGLRVFLDLKFHDIPSVVEKACASVSQHPAIFLLTVHASGGPNMVRGACQGARTRDVPLPPTVVAVTALTSMSPMELSLAGVQTNLEDYAEKLALMATDAGADGVVCSPLEVERLARVLPTGSVFVTPGIRSGAIKGDDQTRTMSAAQALKAGSTFIVIGRPVYLASDPLQALEEIGASL</sequence>
<dbReference type="Proteomes" id="UP000321595">
    <property type="component" value="Chromosome"/>
</dbReference>
<evidence type="ECO:0000259" key="11">
    <source>
        <dbReference type="SMART" id="SM00934"/>
    </source>
</evidence>
<dbReference type="PANTHER" id="PTHR32119">
    <property type="entry name" value="OROTIDINE 5'-PHOSPHATE DECARBOXYLASE"/>
    <property type="match status" value="1"/>
</dbReference>
<dbReference type="InterPro" id="IPR011060">
    <property type="entry name" value="RibuloseP-bd_barrel"/>
</dbReference>
<evidence type="ECO:0000256" key="7">
    <source>
        <dbReference type="ARBA" id="ARBA00023239"/>
    </source>
</evidence>
<evidence type="ECO:0000256" key="9">
    <source>
        <dbReference type="PIRSR" id="PIRSR614732-1"/>
    </source>
</evidence>
<dbReference type="EC" id="4.1.1.23" evidence="3"/>
<feature type="binding site" evidence="10">
    <location>
        <position position="40"/>
    </location>
    <ligand>
        <name>substrate</name>
    </ligand>
</feature>
<dbReference type="SUPFAM" id="SSF51366">
    <property type="entry name" value="Ribulose-phoshate binding barrel"/>
    <property type="match status" value="1"/>
</dbReference>
<dbReference type="EMBL" id="CP042467">
    <property type="protein sequence ID" value="QED29225.1"/>
    <property type="molecule type" value="Genomic_DNA"/>
</dbReference>
<dbReference type="GO" id="GO:0005829">
    <property type="term" value="C:cytosol"/>
    <property type="evidence" value="ECO:0007669"/>
    <property type="project" value="TreeGrafter"/>
</dbReference>
<feature type="binding site" evidence="10">
    <location>
        <position position="220"/>
    </location>
    <ligand>
        <name>substrate</name>
    </ligand>
</feature>
<evidence type="ECO:0000256" key="2">
    <source>
        <dbReference type="ARBA" id="ARBA00004861"/>
    </source>
</evidence>
<evidence type="ECO:0000256" key="6">
    <source>
        <dbReference type="ARBA" id="ARBA00022975"/>
    </source>
</evidence>
<evidence type="ECO:0000256" key="3">
    <source>
        <dbReference type="ARBA" id="ARBA00012321"/>
    </source>
</evidence>
<dbReference type="InterPro" id="IPR013785">
    <property type="entry name" value="Aldolase_TIM"/>
</dbReference>
<dbReference type="InterPro" id="IPR014732">
    <property type="entry name" value="OMPdecase"/>
</dbReference>
<dbReference type="SMART" id="SM00934">
    <property type="entry name" value="OMPdecase"/>
    <property type="match status" value="1"/>
</dbReference>
<dbReference type="UniPathway" id="UPA00070">
    <property type="reaction ID" value="UER00120"/>
</dbReference>
<organism evidence="12 13">
    <name type="scientific">Microvenator marinus</name>
    <dbReference type="NCBI Taxonomy" id="2600177"/>
    <lineage>
        <taxon>Bacteria</taxon>
        <taxon>Deltaproteobacteria</taxon>
        <taxon>Bradymonadales</taxon>
        <taxon>Microvenatoraceae</taxon>
        <taxon>Microvenator</taxon>
    </lineage>
</organism>
<dbReference type="RefSeq" id="WP_146962445.1">
    <property type="nucleotide sequence ID" value="NZ_CP042467.1"/>
</dbReference>
<dbReference type="KEGG" id="bbae:FRD01_18665"/>
<evidence type="ECO:0000313" key="13">
    <source>
        <dbReference type="Proteomes" id="UP000321595"/>
    </source>
</evidence>
<proteinExistence type="predicted"/>
<keyword evidence="13" id="KW-1185">Reference proteome</keyword>
<dbReference type="InterPro" id="IPR001754">
    <property type="entry name" value="OMPdeCOase_dom"/>
</dbReference>
<dbReference type="PANTHER" id="PTHR32119:SF2">
    <property type="entry name" value="OROTIDINE 5'-PHOSPHATE DECARBOXYLASE"/>
    <property type="match status" value="1"/>
</dbReference>
<feature type="binding site" evidence="10">
    <location>
        <position position="129"/>
    </location>
    <ligand>
        <name>substrate</name>
    </ligand>
</feature>
<feature type="active site" description="For OMPdecase activity" evidence="9">
    <location>
        <position position="67"/>
    </location>
</feature>
<feature type="active site" description="For OMPdecase activity" evidence="9">
    <location>
        <position position="69"/>
    </location>
</feature>
<feature type="binding site" evidence="10">
    <location>
        <position position="18"/>
    </location>
    <ligand>
        <name>substrate</name>
    </ligand>
</feature>
<accession>A0A5B8XUG0</accession>
<dbReference type="GO" id="GO:0044205">
    <property type="term" value="P:'de novo' UMP biosynthetic process"/>
    <property type="evidence" value="ECO:0007669"/>
    <property type="project" value="UniProtKB-UniPathway"/>
</dbReference>
<keyword evidence="5" id="KW-0210">Decarboxylase</keyword>
<dbReference type="Gene3D" id="3.20.20.70">
    <property type="entry name" value="Aldolase class I"/>
    <property type="match status" value="1"/>
</dbReference>
<keyword evidence="7 12" id="KW-0456">Lyase</keyword>
<dbReference type="NCBIfam" id="TIGR01740">
    <property type="entry name" value="pyrF"/>
    <property type="match status" value="1"/>
</dbReference>
<dbReference type="AlphaFoldDB" id="A0A5B8XUG0"/>
<protein>
    <recommendedName>
        <fullName evidence="4">Orotidine 5'-phosphate decarboxylase</fullName>
        <ecNumber evidence="3">4.1.1.23</ecNumber>
    </recommendedName>
    <alternativeName>
        <fullName evidence="8">OMP decarboxylase</fullName>
    </alternativeName>
</protein>
<feature type="binding site" evidence="10">
    <location>
        <position position="219"/>
    </location>
    <ligand>
        <name>substrate</name>
    </ligand>
</feature>
<evidence type="ECO:0000256" key="4">
    <source>
        <dbReference type="ARBA" id="ARBA00021923"/>
    </source>
</evidence>
<dbReference type="GO" id="GO:0006207">
    <property type="term" value="P:'de novo' pyrimidine nucleobase biosynthetic process"/>
    <property type="evidence" value="ECO:0007669"/>
    <property type="project" value="InterPro"/>
</dbReference>
<keyword evidence="6" id="KW-0665">Pyrimidine biosynthesis</keyword>
<dbReference type="OrthoDB" id="9806203at2"/>
<dbReference type="CDD" id="cd04725">
    <property type="entry name" value="OMP_decarboxylase_like"/>
    <property type="match status" value="1"/>
</dbReference>
<name>A0A5B8XUG0_9DELT</name>
<evidence type="ECO:0000256" key="5">
    <source>
        <dbReference type="ARBA" id="ARBA00022793"/>
    </source>
</evidence>
<feature type="binding site" evidence="10">
    <location>
        <position position="199"/>
    </location>
    <ligand>
        <name>substrate</name>
    </ligand>
</feature>
<feature type="binding site" evidence="10">
    <location>
        <position position="190"/>
    </location>
    <ligand>
        <name>substrate</name>
    </ligand>
</feature>
<gene>
    <name evidence="12" type="primary">pyrF</name>
    <name evidence="12" type="ORF">FRD01_18665</name>
</gene>
<comment type="pathway">
    <text evidence="2">Pyrimidine metabolism; UMP biosynthesis via de novo pathway; UMP from orotate: step 2/2.</text>
</comment>
<dbReference type="NCBIfam" id="NF001273">
    <property type="entry name" value="PRK00230.1"/>
    <property type="match status" value="1"/>
</dbReference>
<comment type="function">
    <text evidence="1">Catalyzes the decarboxylation of orotidine 5'-monophosphate (OMP) to uridine 5'-monophosphate (UMP).</text>
</comment>
<feature type="active site" description="For OMPdecase activity" evidence="9">
    <location>
        <position position="72"/>
    </location>
</feature>
<evidence type="ECO:0000256" key="8">
    <source>
        <dbReference type="ARBA" id="ARBA00033428"/>
    </source>
</evidence>
<dbReference type="GO" id="GO:0004590">
    <property type="term" value="F:orotidine-5'-phosphate decarboxylase activity"/>
    <property type="evidence" value="ECO:0007669"/>
    <property type="project" value="UniProtKB-EC"/>
</dbReference>
<evidence type="ECO:0000256" key="1">
    <source>
        <dbReference type="ARBA" id="ARBA00002356"/>
    </source>
</evidence>